<keyword evidence="2" id="KW-1133">Transmembrane helix</keyword>
<dbReference type="Proteomes" id="UP001551695">
    <property type="component" value="Unassembled WGS sequence"/>
</dbReference>
<dbReference type="Pfam" id="PF17197">
    <property type="entry name" value="DUF5134"/>
    <property type="match status" value="1"/>
</dbReference>
<evidence type="ECO:0000313" key="4">
    <source>
        <dbReference type="Proteomes" id="UP001551695"/>
    </source>
</evidence>
<keyword evidence="2" id="KW-0812">Transmembrane</keyword>
<proteinExistence type="predicted"/>
<feature type="transmembrane region" description="Helical" evidence="2">
    <location>
        <begin position="160"/>
        <end position="176"/>
    </location>
</feature>
<feature type="transmembrane region" description="Helical" evidence="2">
    <location>
        <begin position="64"/>
        <end position="83"/>
    </location>
</feature>
<feature type="transmembrane region" description="Helical" evidence="2">
    <location>
        <begin position="6"/>
        <end position="28"/>
    </location>
</feature>
<name>A0ABV3G317_9NOCA</name>
<dbReference type="InterPro" id="IPR033458">
    <property type="entry name" value="DUF5134"/>
</dbReference>
<keyword evidence="4" id="KW-1185">Reference proteome</keyword>
<feature type="transmembrane region" description="Helical" evidence="2">
    <location>
        <begin position="196"/>
        <end position="217"/>
    </location>
</feature>
<keyword evidence="2" id="KW-0472">Membrane</keyword>
<sequence length="256" mass="26616">MDHANTAVTWALFVACLLAAAVACARLFRPEPGRFGRDGELVHVVMLIAMATMWTAAGAELPTVFWRIVFGAVAAGSTVWLVVGGRRFGAARKGGRFGAVAPGASTGVDNSVGQADVVPSGRPDPTRSGEPAVADRRGDASRRSVGGSNDSELFGEESGAAIYHGIAALAMVYATLTAHSPRAEHTAHASSPPIPAIGWVLVALFVLDAMVLVATALRVPERFGRSRPATFAAVFPHATMDFAMATMLTLALRPPG</sequence>
<accession>A0ABV3G317</accession>
<evidence type="ECO:0000256" key="1">
    <source>
        <dbReference type="SAM" id="MobiDB-lite"/>
    </source>
</evidence>
<evidence type="ECO:0000313" key="3">
    <source>
        <dbReference type="EMBL" id="MEV0712060.1"/>
    </source>
</evidence>
<feature type="region of interest" description="Disordered" evidence="1">
    <location>
        <begin position="108"/>
        <end position="152"/>
    </location>
</feature>
<gene>
    <name evidence="3" type="ORF">AB0I48_31315</name>
</gene>
<dbReference type="EMBL" id="JBFAKC010000018">
    <property type="protein sequence ID" value="MEV0712060.1"/>
    <property type="molecule type" value="Genomic_DNA"/>
</dbReference>
<feature type="transmembrane region" description="Helical" evidence="2">
    <location>
        <begin position="229"/>
        <end position="252"/>
    </location>
</feature>
<protein>
    <submittedName>
        <fullName evidence="3">DUF5134 domain-containing protein</fullName>
    </submittedName>
</protein>
<feature type="transmembrane region" description="Helical" evidence="2">
    <location>
        <begin position="40"/>
        <end position="58"/>
    </location>
</feature>
<dbReference type="RefSeq" id="WP_357788818.1">
    <property type="nucleotide sequence ID" value="NZ_JBFAKC010000018.1"/>
</dbReference>
<evidence type="ECO:0000256" key="2">
    <source>
        <dbReference type="SAM" id="Phobius"/>
    </source>
</evidence>
<comment type="caution">
    <text evidence="3">The sequence shown here is derived from an EMBL/GenBank/DDBJ whole genome shotgun (WGS) entry which is preliminary data.</text>
</comment>
<feature type="compositionally biased region" description="Basic and acidic residues" evidence="1">
    <location>
        <begin position="133"/>
        <end position="142"/>
    </location>
</feature>
<reference evidence="3 4" key="1">
    <citation type="submission" date="2024-06" db="EMBL/GenBank/DDBJ databases">
        <title>The Natural Products Discovery Center: Release of the First 8490 Sequenced Strains for Exploring Actinobacteria Biosynthetic Diversity.</title>
        <authorList>
            <person name="Kalkreuter E."/>
            <person name="Kautsar S.A."/>
            <person name="Yang D."/>
            <person name="Bader C.D."/>
            <person name="Teijaro C.N."/>
            <person name="Fluegel L."/>
            <person name="Davis C.M."/>
            <person name="Simpson J.R."/>
            <person name="Lauterbach L."/>
            <person name="Steele A.D."/>
            <person name="Gui C."/>
            <person name="Meng S."/>
            <person name="Li G."/>
            <person name="Viehrig K."/>
            <person name="Ye F."/>
            <person name="Su P."/>
            <person name="Kiefer A.F."/>
            <person name="Nichols A."/>
            <person name="Cepeda A.J."/>
            <person name="Yan W."/>
            <person name="Fan B."/>
            <person name="Jiang Y."/>
            <person name="Adhikari A."/>
            <person name="Zheng C.-J."/>
            <person name="Schuster L."/>
            <person name="Cowan T.M."/>
            <person name="Smanski M.J."/>
            <person name="Chevrette M.G."/>
            <person name="De Carvalho L.P.S."/>
            <person name="Shen B."/>
        </authorList>
    </citation>
    <scope>NUCLEOTIDE SEQUENCE [LARGE SCALE GENOMIC DNA]</scope>
    <source>
        <strain evidence="3 4">NPDC050403</strain>
    </source>
</reference>
<organism evidence="3 4">
    <name type="scientific">Nocardia aurea</name>
    <dbReference type="NCBI Taxonomy" id="2144174"/>
    <lineage>
        <taxon>Bacteria</taxon>
        <taxon>Bacillati</taxon>
        <taxon>Actinomycetota</taxon>
        <taxon>Actinomycetes</taxon>
        <taxon>Mycobacteriales</taxon>
        <taxon>Nocardiaceae</taxon>
        <taxon>Nocardia</taxon>
    </lineage>
</organism>